<proteinExistence type="predicted"/>
<evidence type="ECO:0000256" key="1">
    <source>
        <dbReference type="SAM" id="MobiDB-lite"/>
    </source>
</evidence>
<gene>
    <name evidence="2" type="ORF">EJB05_09797</name>
</gene>
<dbReference type="Proteomes" id="UP000324897">
    <property type="component" value="Unassembled WGS sequence"/>
</dbReference>
<evidence type="ECO:0000313" key="3">
    <source>
        <dbReference type="Proteomes" id="UP000324897"/>
    </source>
</evidence>
<name>A0A5J9W5X6_9POAL</name>
<organism evidence="2 3">
    <name type="scientific">Eragrostis curvula</name>
    <name type="common">weeping love grass</name>
    <dbReference type="NCBI Taxonomy" id="38414"/>
    <lineage>
        <taxon>Eukaryota</taxon>
        <taxon>Viridiplantae</taxon>
        <taxon>Streptophyta</taxon>
        <taxon>Embryophyta</taxon>
        <taxon>Tracheophyta</taxon>
        <taxon>Spermatophyta</taxon>
        <taxon>Magnoliopsida</taxon>
        <taxon>Liliopsida</taxon>
        <taxon>Poales</taxon>
        <taxon>Poaceae</taxon>
        <taxon>PACMAD clade</taxon>
        <taxon>Chloridoideae</taxon>
        <taxon>Eragrostideae</taxon>
        <taxon>Eragrostidinae</taxon>
        <taxon>Eragrostis</taxon>
    </lineage>
</organism>
<dbReference type="AlphaFoldDB" id="A0A5J9W5X6"/>
<feature type="region of interest" description="Disordered" evidence="1">
    <location>
        <begin position="1"/>
        <end position="22"/>
    </location>
</feature>
<dbReference type="EMBL" id="RWGY01000005">
    <property type="protein sequence ID" value="TVU43337.1"/>
    <property type="molecule type" value="Genomic_DNA"/>
</dbReference>
<feature type="non-terminal residue" evidence="2">
    <location>
        <position position="1"/>
    </location>
</feature>
<keyword evidence="3" id="KW-1185">Reference proteome</keyword>
<protein>
    <submittedName>
        <fullName evidence="2">Uncharacterized protein</fullName>
    </submittedName>
</protein>
<sequence>MEEQRWRRAQKNSHVGRWGGESDSTVLGGLAAHAGSLRLVRSHVKSGWTSYIRDIESYWKFSDTRGH</sequence>
<accession>A0A5J9W5X6</accession>
<comment type="caution">
    <text evidence="2">The sequence shown here is derived from an EMBL/GenBank/DDBJ whole genome shotgun (WGS) entry which is preliminary data.</text>
</comment>
<dbReference type="Gramene" id="TVU43337">
    <property type="protein sequence ID" value="TVU43337"/>
    <property type="gene ID" value="EJB05_09797"/>
</dbReference>
<evidence type="ECO:0000313" key="2">
    <source>
        <dbReference type="EMBL" id="TVU43337.1"/>
    </source>
</evidence>
<reference evidence="2 3" key="1">
    <citation type="journal article" date="2019" name="Sci. Rep.">
        <title>A high-quality genome of Eragrostis curvula grass provides insights into Poaceae evolution and supports new strategies to enhance forage quality.</title>
        <authorList>
            <person name="Carballo J."/>
            <person name="Santos B.A.C.M."/>
            <person name="Zappacosta D."/>
            <person name="Garbus I."/>
            <person name="Selva J.P."/>
            <person name="Gallo C.A."/>
            <person name="Diaz A."/>
            <person name="Albertini E."/>
            <person name="Caccamo M."/>
            <person name="Echenique V."/>
        </authorList>
    </citation>
    <scope>NUCLEOTIDE SEQUENCE [LARGE SCALE GENOMIC DNA]</scope>
    <source>
        <strain evidence="3">cv. Victoria</strain>
        <tissue evidence="2">Leaf</tissue>
    </source>
</reference>